<dbReference type="PANTHER" id="PTHR41317:SF1">
    <property type="entry name" value="PD-(D_E)XK NUCLEASE FAMILY TRANSPOSASE"/>
    <property type="match status" value="1"/>
</dbReference>
<organism evidence="1">
    <name type="scientific">Dyadobacter sp. 676</name>
    <dbReference type="NCBI Taxonomy" id="3088362"/>
    <lineage>
        <taxon>Bacteria</taxon>
        <taxon>Pseudomonadati</taxon>
        <taxon>Bacteroidota</taxon>
        <taxon>Cytophagia</taxon>
        <taxon>Cytophagales</taxon>
        <taxon>Spirosomataceae</taxon>
        <taxon>Dyadobacter</taxon>
    </lineage>
</organism>
<dbReference type="AlphaFoldDB" id="A0AAU8FNL2"/>
<dbReference type="Pfam" id="PF12784">
    <property type="entry name" value="PDDEXK_2"/>
    <property type="match status" value="1"/>
</dbReference>
<dbReference type="EMBL" id="CP159289">
    <property type="protein sequence ID" value="XCH25963.1"/>
    <property type="molecule type" value="Genomic_DNA"/>
</dbReference>
<evidence type="ECO:0000313" key="1">
    <source>
        <dbReference type="EMBL" id="XCH25963.1"/>
    </source>
</evidence>
<name>A0AAU8FNL2_9BACT</name>
<accession>A0AAU8FNL2</accession>
<dbReference type="RefSeq" id="WP_353721261.1">
    <property type="nucleotide sequence ID" value="NZ_CP159289.1"/>
</dbReference>
<gene>
    <name evidence="1" type="ORF">ABV298_06015</name>
</gene>
<proteinExistence type="predicted"/>
<reference evidence="1" key="1">
    <citation type="submission" date="2024-06" db="EMBL/GenBank/DDBJ databases">
        <title>Sequencing and assembly of the genome of Dyadobacter sp. strain 676, a symbiont of Cyamopsis tetragonoloba.</title>
        <authorList>
            <person name="Guro P."/>
            <person name="Sazanova A."/>
            <person name="Kuznetsova I."/>
            <person name="Belimov A."/>
            <person name="Safronova V."/>
        </authorList>
    </citation>
    <scope>NUCLEOTIDE SEQUENCE</scope>
    <source>
        <strain evidence="1">676</strain>
    </source>
</reference>
<protein>
    <submittedName>
        <fullName evidence="1">PD-(D/E)XK nuclease family transposase</fullName>
    </submittedName>
</protein>
<dbReference type="PANTHER" id="PTHR41317">
    <property type="entry name" value="PD-(D_E)XK NUCLEASE FAMILY TRANSPOSASE"/>
    <property type="match status" value="1"/>
</dbReference>
<sequence>MQEVRSGRFIDPFTDFGFKRMFGTEAGKDVLINFLNEVLAGERRIADLTYNQNENGGQQPGARKAIFDLVCTGVDGEQFIIEVQRIRQKYFKDRCLYYAASLIRDQAKAGGANWEYDLIGLSLSWNWTDGCIC</sequence>